<sequence length="118" mass="13317">MELVRVFWKLLKAIVVEVFDTPRRDRVYTHLDWYECLTVPADDRGLSEWLGRLPGIGGVTVRRETGDGDYATPGLWLVVAYTNRGDADVPFGALTGELTRLGYVRGNRFSLTSERVKA</sequence>
<dbReference type="RefSeq" id="WP_162668224.1">
    <property type="nucleotide sequence ID" value="NZ_LR593886.1"/>
</dbReference>
<dbReference type="KEGG" id="gms:SOIL9_42040"/>
<reference evidence="1 2" key="1">
    <citation type="submission" date="2019-05" db="EMBL/GenBank/DDBJ databases">
        <authorList>
            <consortium name="Science for Life Laboratories"/>
        </authorList>
    </citation>
    <scope>NUCLEOTIDE SEQUENCE [LARGE SCALE GENOMIC DNA]</scope>
    <source>
        <strain evidence="1">Soil9</strain>
    </source>
</reference>
<gene>
    <name evidence="1" type="ORF">SOIL9_42040</name>
</gene>
<protein>
    <submittedName>
        <fullName evidence="1">Uncharacterized protein</fullName>
    </submittedName>
</protein>
<keyword evidence="2" id="KW-1185">Reference proteome</keyword>
<organism evidence="1 2">
    <name type="scientific">Gemmata massiliana</name>
    <dbReference type="NCBI Taxonomy" id="1210884"/>
    <lineage>
        <taxon>Bacteria</taxon>
        <taxon>Pseudomonadati</taxon>
        <taxon>Planctomycetota</taxon>
        <taxon>Planctomycetia</taxon>
        <taxon>Gemmatales</taxon>
        <taxon>Gemmataceae</taxon>
        <taxon>Gemmata</taxon>
    </lineage>
</organism>
<proteinExistence type="predicted"/>
<dbReference type="AlphaFoldDB" id="A0A6P2D285"/>
<evidence type="ECO:0000313" key="2">
    <source>
        <dbReference type="Proteomes" id="UP000464178"/>
    </source>
</evidence>
<accession>A0A6P2D285</accession>
<name>A0A6P2D285_9BACT</name>
<dbReference type="EMBL" id="LR593886">
    <property type="protein sequence ID" value="VTR93510.1"/>
    <property type="molecule type" value="Genomic_DNA"/>
</dbReference>
<dbReference type="Proteomes" id="UP000464178">
    <property type="component" value="Chromosome"/>
</dbReference>
<evidence type="ECO:0000313" key="1">
    <source>
        <dbReference type="EMBL" id="VTR93510.1"/>
    </source>
</evidence>